<dbReference type="EMBL" id="CZPT02000991">
    <property type="protein sequence ID" value="SCU68483.1"/>
    <property type="molecule type" value="Genomic_DNA"/>
</dbReference>
<evidence type="ECO:0000313" key="1">
    <source>
        <dbReference type="EMBL" id="SCU68483.1"/>
    </source>
</evidence>
<dbReference type="RefSeq" id="XP_067079637.1">
    <property type="nucleotide sequence ID" value="XM_067223536.1"/>
</dbReference>
<proteinExistence type="predicted"/>
<reference evidence="1" key="1">
    <citation type="submission" date="2016-09" db="EMBL/GenBank/DDBJ databases">
        <authorList>
            <person name="Hebert L."/>
            <person name="Moumen B."/>
        </authorList>
    </citation>
    <scope>NUCLEOTIDE SEQUENCE [LARGE SCALE GENOMIC DNA]</scope>
    <source>
        <strain evidence="1">OVI</strain>
    </source>
</reference>
<name>A0A1G4I8Q1_TRYEQ</name>
<keyword evidence="2" id="KW-1185">Reference proteome</keyword>
<gene>
    <name evidence="1" type="ORF">TEOVI_000871800</name>
</gene>
<sequence>MPPRVTEKLSRALRRRTQVQAWHRALAATSQTSKKGSLTAVWPHDSFIQSNATLRVSLSNGEMETPLTRQVKRAIVRSETKGDAMNALQVLLNADGESPTASTFKTLACILLQRHVEERVGRTEFQKLMEASTGTTDERWSTFTEEERTSFTNYLARATERWAERGSSFNKLLGFTQEGADNELVARVEFQMRKSGVAVLATSLTDLMHLDVSWSAALHLRNFAKSMHPSIIPPVEMTNRVMGLMTGYKTGLGGPRPWIHALSLYQETLASGYDTTLTTHTHALDALWRSADTFHRIQCTVGSAHRQFVWEKALSVCGEVSKTKLVVSGEEGCAYAEGVLKAVAAAGRWSTAVSLLANLDTTITQMSFRSLVPTAESYAFVIAACHATGHSAHGEALWTIFRGTYTPRSLHSEVLTILLQSFRNVVKISPVAGPLVEELVTDGKGLERTAVVACLQLVSSRYLVTKEPRWRLVSNLLRLYEANPWPQQPLARKAELQTVFRCCHLVAAVEGFNGKRVLTELRQRLVKVFGSSSAEVEWMDDAAIYALQTTTDLKEAIKTYDTVVGQRNPENVPYLPIPLRQAKVMLVEALLRCCKILQDGGELFLLDEDTQEVERDAAVSAMKESVLRAKQIYRCDDTFPHHLYAELLLIQVQSSGGKGLALEAMQHFSRGSADVINHRNISNLAQLLSLTELHIENALLMGHAALRYATFWQQEGAESPAYRSRSCSVDRAVW</sequence>
<dbReference type="VEuPathDB" id="TriTrypDB:TEOVI_000871800"/>
<dbReference type="AlphaFoldDB" id="A0A1G4I8Q1"/>
<dbReference type="GeneID" id="92382652"/>
<comment type="caution">
    <text evidence="1">The sequence shown here is derived from an EMBL/GenBank/DDBJ whole genome shotgun (WGS) entry which is preliminary data.</text>
</comment>
<accession>A0A1G4I8Q1</accession>
<organism evidence="1 2">
    <name type="scientific">Trypanosoma equiperdum</name>
    <dbReference type="NCBI Taxonomy" id="5694"/>
    <lineage>
        <taxon>Eukaryota</taxon>
        <taxon>Discoba</taxon>
        <taxon>Euglenozoa</taxon>
        <taxon>Kinetoplastea</taxon>
        <taxon>Metakinetoplastina</taxon>
        <taxon>Trypanosomatida</taxon>
        <taxon>Trypanosomatidae</taxon>
        <taxon>Trypanosoma</taxon>
    </lineage>
</organism>
<protein>
    <submittedName>
        <fullName evidence="1">Uncharacterized protein</fullName>
    </submittedName>
</protein>
<evidence type="ECO:0000313" key="2">
    <source>
        <dbReference type="Proteomes" id="UP000195570"/>
    </source>
</evidence>
<dbReference type="Proteomes" id="UP000195570">
    <property type="component" value="Unassembled WGS sequence"/>
</dbReference>